<proteinExistence type="predicted"/>
<dbReference type="RefSeq" id="WP_220197798.1">
    <property type="nucleotide sequence ID" value="NZ_BNJF01000004.1"/>
</dbReference>
<gene>
    <name evidence="1" type="ORF">KSX_67700</name>
</gene>
<organism evidence="1 2">
    <name type="scientific">Ktedonospora formicarum</name>
    <dbReference type="NCBI Taxonomy" id="2778364"/>
    <lineage>
        <taxon>Bacteria</taxon>
        <taxon>Bacillati</taxon>
        <taxon>Chloroflexota</taxon>
        <taxon>Ktedonobacteria</taxon>
        <taxon>Ktedonobacterales</taxon>
        <taxon>Ktedonobacteraceae</taxon>
        <taxon>Ktedonospora</taxon>
    </lineage>
</organism>
<evidence type="ECO:0000313" key="2">
    <source>
        <dbReference type="Proteomes" id="UP000612362"/>
    </source>
</evidence>
<dbReference type="Proteomes" id="UP000612362">
    <property type="component" value="Unassembled WGS sequence"/>
</dbReference>
<comment type="caution">
    <text evidence="1">The sequence shown here is derived from an EMBL/GenBank/DDBJ whole genome shotgun (WGS) entry which is preliminary data.</text>
</comment>
<keyword evidence="2" id="KW-1185">Reference proteome</keyword>
<name>A0A8J3I9S2_9CHLR</name>
<dbReference type="EMBL" id="BNJF01000004">
    <property type="protein sequence ID" value="GHO48607.1"/>
    <property type="molecule type" value="Genomic_DNA"/>
</dbReference>
<sequence>MQIKTLTMQRDSLSAQVAKMGEQMRGAVLQHNALPAAQKFRQRWHKVAAEMLLSGMQFVAQQPSSLELERLEMEDWTTLERIEALLEQVQKMVQHIHTTSSHVIDAK</sequence>
<dbReference type="AlphaFoldDB" id="A0A8J3I9S2"/>
<evidence type="ECO:0000313" key="1">
    <source>
        <dbReference type="EMBL" id="GHO48607.1"/>
    </source>
</evidence>
<protein>
    <submittedName>
        <fullName evidence="1">Uncharacterized protein</fullName>
    </submittedName>
</protein>
<reference evidence="1" key="1">
    <citation type="submission" date="2020-10" db="EMBL/GenBank/DDBJ databases">
        <title>Taxonomic study of unclassified bacteria belonging to the class Ktedonobacteria.</title>
        <authorList>
            <person name="Yabe S."/>
            <person name="Wang C.M."/>
            <person name="Zheng Y."/>
            <person name="Sakai Y."/>
            <person name="Cavaletti L."/>
            <person name="Monciardini P."/>
            <person name="Donadio S."/>
        </authorList>
    </citation>
    <scope>NUCLEOTIDE SEQUENCE</scope>
    <source>
        <strain evidence="1">SOSP1-1</strain>
    </source>
</reference>
<accession>A0A8J3I9S2</accession>